<name>A0A9Q0YEW2_HOLLE</name>
<organism evidence="1 2">
    <name type="scientific">Holothuria leucospilota</name>
    <name type="common">Black long sea cucumber</name>
    <name type="synonym">Mertensiothuria leucospilota</name>
    <dbReference type="NCBI Taxonomy" id="206669"/>
    <lineage>
        <taxon>Eukaryota</taxon>
        <taxon>Metazoa</taxon>
        <taxon>Echinodermata</taxon>
        <taxon>Eleutherozoa</taxon>
        <taxon>Echinozoa</taxon>
        <taxon>Holothuroidea</taxon>
        <taxon>Aspidochirotacea</taxon>
        <taxon>Aspidochirotida</taxon>
        <taxon>Holothuriidae</taxon>
        <taxon>Holothuria</taxon>
    </lineage>
</organism>
<protein>
    <submittedName>
        <fullName evidence="1">Uncharacterized protein</fullName>
    </submittedName>
</protein>
<dbReference type="AlphaFoldDB" id="A0A9Q0YEW2"/>
<dbReference type="Proteomes" id="UP001152320">
    <property type="component" value="Chromosome 22"/>
</dbReference>
<keyword evidence="2" id="KW-1185">Reference proteome</keyword>
<comment type="caution">
    <text evidence="1">The sequence shown here is derived from an EMBL/GenBank/DDBJ whole genome shotgun (WGS) entry which is preliminary data.</text>
</comment>
<sequence>MERNYRRKQLYSMRSRLKIWVSKKLSYWVTGSCQDDILGHTELFSPTKFEKFPVKGKVAWKPSPGIK</sequence>
<reference evidence="1" key="1">
    <citation type="submission" date="2021-10" db="EMBL/GenBank/DDBJ databases">
        <title>Tropical sea cucumber genome reveals ecological adaptation and Cuvierian tubules defense mechanism.</title>
        <authorList>
            <person name="Chen T."/>
        </authorList>
    </citation>
    <scope>NUCLEOTIDE SEQUENCE</scope>
    <source>
        <strain evidence="1">Nanhai2018</strain>
        <tissue evidence="1">Muscle</tissue>
    </source>
</reference>
<proteinExistence type="predicted"/>
<dbReference type="EMBL" id="JAIZAY010000022">
    <property type="protein sequence ID" value="KAJ8020231.1"/>
    <property type="molecule type" value="Genomic_DNA"/>
</dbReference>
<gene>
    <name evidence="1" type="ORF">HOLleu_39766</name>
</gene>
<accession>A0A9Q0YEW2</accession>
<evidence type="ECO:0000313" key="2">
    <source>
        <dbReference type="Proteomes" id="UP001152320"/>
    </source>
</evidence>
<evidence type="ECO:0000313" key="1">
    <source>
        <dbReference type="EMBL" id="KAJ8020231.1"/>
    </source>
</evidence>